<dbReference type="EMBL" id="BONY01000001">
    <property type="protein sequence ID" value="GIH02149.1"/>
    <property type="molecule type" value="Genomic_DNA"/>
</dbReference>
<dbReference type="Proteomes" id="UP000612899">
    <property type="component" value="Unassembled WGS sequence"/>
</dbReference>
<accession>A0A8J3Q294</accession>
<proteinExistence type="predicted"/>
<feature type="region of interest" description="Disordered" evidence="1">
    <location>
        <begin position="161"/>
        <end position="198"/>
    </location>
</feature>
<evidence type="ECO:0000313" key="4">
    <source>
        <dbReference type="Proteomes" id="UP000612899"/>
    </source>
</evidence>
<keyword evidence="4" id="KW-1185">Reference proteome</keyword>
<feature type="region of interest" description="Disordered" evidence="1">
    <location>
        <begin position="243"/>
        <end position="310"/>
    </location>
</feature>
<sequence length="406" mass="42690">MFDRLVKNSTSLYPQRAKLAERDALPSHQESPAQEYWEVDAPPDPTVAQTSTEFLAELEVQLRWSQLSVADIEHRVRAYGGYVPEGSVTATLRGNALPSEDLLVQLLWAVGCDDQTVELWLWARERLEAGGTSFDPTSVLWVPDEQQRYAEGALAQAVQQRSDGGWRGVHRHGTPDDADAKYTPKRLRSKGSARDRDGRTNWSSLVMIGLVALGVLALGAGAIAVFVDGDEVAAPPPGNRQACCAASPAPGSQTPAAPQATEFPLGPGLPSSNVKPTVSTTPKPTTTTQGPQPTVTTPPPPPPRLTGSANTTCTNQEGVWQVTVTLTASLANADSGTDPQGRAGQGSPLNSFGLNGSGSTLFSGQTTFDAGAAPDPLQGTVEWHVTVTVAGVSLDTNGTEGYACGS</sequence>
<evidence type="ECO:0000313" key="3">
    <source>
        <dbReference type="EMBL" id="GIH02149.1"/>
    </source>
</evidence>
<name>A0A8J3Q294_9ACTN</name>
<evidence type="ECO:0000256" key="1">
    <source>
        <dbReference type="SAM" id="MobiDB-lite"/>
    </source>
</evidence>
<feature type="region of interest" description="Disordered" evidence="1">
    <location>
        <begin position="332"/>
        <end position="358"/>
    </location>
</feature>
<evidence type="ECO:0000256" key="2">
    <source>
        <dbReference type="SAM" id="Phobius"/>
    </source>
</evidence>
<protein>
    <submittedName>
        <fullName evidence="3">Uncharacterized protein</fullName>
    </submittedName>
</protein>
<feature type="compositionally biased region" description="Basic and acidic residues" evidence="1">
    <location>
        <begin position="173"/>
        <end position="182"/>
    </location>
</feature>
<keyword evidence="2" id="KW-0812">Transmembrane</keyword>
<feature type="compositionally biased region" description="Low complexity" evidence="1">
    <location>
        <begin position="275"/>
        <end position="295"/>
    </location>
</feature>
<keyword evidence="2" id="KW-0472">Membrane</keyword>
<comment type="caution">
    <text evidence="3">The sequence shown here is derived from an EMBL/GenBank/DDBJ whole genome shotgun (WGS) entry which is preliminary data.</text>
</comment>
<reference evidence="3" key="1">
    <citation type="submission" date="2021-01" db="EMBL/GenBank/DDBJ databases">
        <title>Whole genome shotgun sequence of Rhizocola hellebori NBRC 109834.</title>
        <authorList>
            <person name="Komaki H."/>
            <person name="Tamura T."/>
        </authorList>
    </citation>
    <scope>NUCLEOTIDE SEQUENCE</scope>
    <source>
        <strain evidence="3">NBRC 109834</strain>
    </source>
</reference>
<keyword evidence="2" id="KW-1133">Transmembrane helix</keyword>
<gene>
    <name evidence="3" type="ORF">Rhe02_02160</name>
</gene>
<organism evidence="3 4">
    <name type="scientific">Rhizocola hellebori</name>
    <dbReference type="NCBI Taxonomy" id="1392758"/>
    <lineage>
        <taxon>Bacteria</taxon>
        <taxon>Bacillati</taxon>
        <taxon>Actinomycetota</taxon>
        <taxon>Actinomycetes</taxon>
        <taxon>Micromonosporales</taxon>
        <taxon>Micromonosporaceae</taxon>
        <taxon>Rhizocola</taxon>
    </lineage>
</organism>
<feature type="transmembrane region" description="Helical" evidence="2">
    <location>
        <begin position="204"/>
        <end position="227"/>
    </location>
</feature>
<dbReference type="AlphaFoldDB" id="A0A8J3Q294"/>
<feature type="compositionally biased region" description="Polar residues" evidence="1">
    <location>
        <begin position="347"/>
        <end position="358"/>
    </location>
</feature>